<dbReference type="InterPro" id="IPR029016">
    <property type="entry name" value="GAF-like_dom_sf"/>
</dbReference>
<dbReference type="SUPFAM" id="SSF55785">
    <property type="entry name" value="PYP-like sensor domain (PAS domain)"/>
    <property type="match status" value="1"/>
</dbReference>
<dbReference type="InterPro" id="IPR003661">
    <property type="entry name" value="HisK_dim/P_dom"/>
</dbReference>
<feature type="domain" description="Histidine kinase" evidence="9">
    <location>
        <begin position="319"/>
        <end position="530"/>
    </location>
</feature>
<name>A0A7V7UWT1_9BACI</name>
<dbReference type="CDD" id="cd00082">
    <property type="entry name" value="HisKA"/>
    <property type="match status" value="1"/>
</dbReference>
<dbReference type="SMART" id="SM00388">
    <property type="entry name" value="HisKA"/>
    <property type="match status" value="1"/>
</dbReference>
<evidence type="ECO:0000256" key="4">
    <source>
        <dbReference type="ARBA" id="ARBA00022679"/>
    </source>
</evidence>
<dbReference type="Gene3D" id="3.30.450.40">
    <property type="match status" value="1"/>
</dbReference>
<evidence type="ECO:0000256" key="2">
    <source>
        <dbReference type="ARBA" id="ARBA00012438"/>
    </source>
</evidence>
<keyword evidence="4" id="KW-0808">Transferase</keyword>
<dbReference type="GO" id="GO:0005524">
    <property type="term" value="F:ATP binding"/>
    <property type="evidence" value="ECO:0007669"/>
    <property type="project" value="UniProtKB-KW"/>
</dbReference>
<dbReference type="InterPro" id="IPR004358">
    <property type="entry name" value="Sig_transdc_His_kin-like_C"/>
</dbReference>
<dbReference type="PANTHER" id="PTHR43065:SF10">
    <property type="entry name" value="PEROXIDE STRESS-ACTIVATED HISTIDINE KINASE MAK3"/>
    <property type="match status" value="1"/>
</dbReference>
<comment type="catalytic activity">
    <reaction evidence="1">
        <text>ATP + protein L-histidine = ADP + protein N-phospho-L-histidine.</text>
        <dbReference type="EC" id="2.7.13.3"/>
    </reaction>
</comment>
<dbReference type="Proteomes" id="UP000441354">
    <property type="component" value="Unassembled WGS sequence"/>
</dbReference>
<evidence type="ECO:0000256" key="1">
    <source>
        <dbReference type="ARBA" id="ARBA00000085"/>
    </source>
</evidence>
<dbReference type="InterPro" id="IPR005467">
    <property type="entry name" value="His_kinase_dom"/>
</dbReference>
<evidence type="ECO:0000256" key="5">
    <source>
        <dbReference type="ARBA" id="ARBA00022741"/>
    </source>
</evidence>
<keyword evidence="7" id="KW-0067">ATP-binding</keyword>
<dbReference type="SMART" id="SM00387">
    <property type="entry name" value="HATPase_c"/>
    <property type="match status" value="1"/>
</dbReference>
<dbReference type="InterPro" id="IPR000014">
    <property type="entry name" value="PAS"/>
</dbReference>
<evidence type="ECO:0000256" key="8">
    <source>
        <dbReference type="ARBA" id="ARBA00023012"/>
    </source>
</evidence>
<dbReference type="InterPro" id="IPR036890">
    <property type="entry name" value="HATPase_C_sf"/>
</dbReference>
<keyword evidence="8" id="KW-0902">Two-component regulatory system</keyword>
<dbReference type="PROSITE" id="PS50109">
    <property type="entry name" value="HIS_KIN"/>
    <property type="match status" value="1"/>
</dbReference>
<dbReference type="Pfam" id="PF02518">
    <property type="entry name" value="HATPase_c"/>
    <property type="match status" value="1"/>
</dbReference>
<evidence type="ECO:0000313" key="10">
    <source>
        <dbReference type="EMBL" id="KAB2331480.1"/>
    </source>
</evidence>
<dbReference type="PANTHER" id="PTHR43065">
    <property type="entry name" value="SENSOR HISTIDINE KINASE"/>
    <property type="match status" value="1"/>
</dbReference>
<dbReference type="InterPro" id="IPR013767">
    <property type="entry name" value="PAS_fold"/>
</dbReference>
<dbReference type="CDD" id="cd00130">
    <property type="entry name" value="PAS"/>
    <property type="match status" value="1"/>
</dbReference>
<evidence type="ECO:0000256" key="3">
    <source>
        <dbReference type="ARBA" id="ARBA00022553"/>
    </source>
</evidence>
<dbReference type="InterPro" id="IPR035965">
    <property type="entry name" value="PAS-like_dom_sf"/>
</dbReference>
<dbReference type="Gene3D" id="3.30.565.10">
    <property type="entry name" value="Histidine kinase-like ATPase, C-terminal domain"/>
    <property type="match status" value="1"/>
</dbReference>
<dbReference type="EC" id="2.7.13.3" evidence="2"/>
<dbReference type="Pfam" id="PF00512">
    <property type="entry name" value="HisKA"/>
    <property type="match status" value="1"/>
</dbReference>
<evidence type="ECO:0000313" key="11">
    <source>
        <dbReference type="Proteomes" id="UP000441354"/>
    </source>
</evidence>
<evidence type="ECO:0000256" key="6">
    <source>
        <dbReference type="ARBA" id="ARBA00022777"/>
    </source>
</evidence>
<comment type="caution">
    <text evidence="10">The sequence shown here is derived from an EMBL/GenBank/DDBJ whole genome shotgun (WGS) entry which is preliminary data.</text>
</comment>
<organism evidence="10 11">
    <name type="scientific">Bacillus mesophilum</name>
    <dbReference type="NCBI Taxonomy" id="1071718"/>
    <lineage>
        <taxon>Bacteria</taxon>
        <taxon>Bacillati</taxon>
        <taxon>Bacillota</taxon>
        <taxon>Bacilli</taxon>
        <taxon>Bacillales</taxon>
        <taxon>Bacillaceae</taxon>
        <taxon>Bacillus</taxon>
    </lineage>
</organism>
<reference evidence="10 11" key="1">
    <citation type="journal article" date="2014" name="Arch. Microbiol.">
        <title>Bacillus mesophilum sp. nov., strain IITR-54T, a novel 4-chlorobiphenyl dechlorinating bacterium.</title>
        <authorList>
            <person name="Manickam N."/>
            <person name="Singh N.K."/>
            <person name="Bajaj A."/>
            <person name="Kumar R.M."/>
            <person name="Kaur G."/>
            <person name="Kaur N."/>
            <person name="Bala M."/>
            <person name="Kumar A."/>
            <person name="Mayilraj S."/>
        </authorList>
    </citation>
    <scope>NUCLEOTIDE SEQUENCE [LARGE SCALE GENOMIC DNA]</scope>
    <source>
        <strain evidence="10 11">IITR-54</strain>
    </source>
</reference>
<dbReference type="OrthoDB" id="9784397at2"/>
<protein>
    <recommendedName>
        <fullName evidence="2">histidine kinase</fullName>
        <ecNumber evidence="2">2.7.13.3</ecNumber>
    </recommendedName>
</protein>
<dbReference type="Pfam" id="PF00989">
    <property type="entry name" value="PAS"/>
    <property type="match status" value="1"/>
</dbReference>
<dbReference type="EMBL" id="WBOT01000005">
    <property type="protein sequence ID" value="KAB2331480.1"/>
    <property type="molecule type" value="Genomic_DNA"/>
</dbReference>
<proteinExistence type="predicted"/>
<dbReference type="SUPFAM" id="SSF47384">
    <property type="entry name" value="Homodimeric domain of signal transducing histidine kinase"/>
    <property type="match status" value="1"/>
</dbReference>
<dbReference type="Gene3D" id="3.30.450.20">
    <property type="entry name" value="PAS domain"/>
    <property type="match status" value="1"/>
</dbReference>
<dbReference type="PRINTS" id="PR00344">
    <property type="entry name" value="BCTRLSENSOR"/>
</dbReference>
<dbReference type="GO" id="GO:0000155">
    <property type="term" value="F:phosphorelay sensor kinase activity"/>
    <property type="evidence" value="ECO:0007669"/>
    <property type="project" value="InterPro"/>
</dbReference>
<dbReference type="InterPro" id="IPR036097">
    <property type="entry name" value="HisK_dim/P_sf"/>
</dbReference>
<evidence type="ECO:0000259" key="9">
    <source>
        <dbReference type="PROSITE" id="PS50109"/>
    </source>
</evidence>
<keyword evidence="6" id="KW-0418">Kinase</keyword>
<evidence type="ECO:0000256" key="7">
    <source>
        <dbReference type="ARBA" id="ARBA00022840"/>
    </source>
</evidence>
<accession>A0A7V7UWT1</accession>
<gene>
    <name evidence="10" type="ORF">F7732_16200</name>
</gene>
<keyword evidence="11" id="KW-1185">Reference proteome</keyword>
<dbReference type="NCBIfam" id="TIGR00229">
    <property type="entry name" value="sensory_box"/>
    <property type="match status" value="1"/>
</dbReference>
<dbReference type="AlphaFoldDB" id="A0A7V7UWT1"/>
<dbReference type="SUPFAM" id="SSF55874">
    <property type="entry name" value="ATPase domain of HSP90 chaperone/DNA topoisomerase II/histidine kinase"/>
    <property type="match status" value="1"/>
</dbReference>
<dbReference type="GO" id="GO:0006355">
    <property type="term" value="P:regulation of DNA-templated transcription"/>
    <property type="evidence" value="ECO:0007669"/>
    <property type="project" value="InterPro"/>
</dbReference>
<dbReference type="Gene3D" id="1.10.287.130">
    <property type="match status" value="1"/>
</dbReference>
<sequence>MESISEQIYNSHQRCLNNKMNPYDFPDLKDRLLDIELEQKKKILDETISVARTFMTRLIAELNGTAVLIAITDDEGYLIELYGDEMMKSQIESLGLSPGIKLKEEEAGTNSIEMALKMGQSVQLIGSDHFFHCLHESACFSVPFFSLGKISGTISVMMAAQQASSFHSGLLQSAVDSIEREVRVKQQNQKLLVLNQVLMENSRNGVILANENGKIVEINPFAEKVLSCEKEEICNRHITELEVIGGYMENVLRGYKKYEDIEVSLSNKTYLFDSFPIYNESNQLNGVFGQFRDITERLVLERQLMLSEKLSAIGKISAGIAHEIRNPLTSIIGLLQVLKENRRTDNDKQNEYFRIIFSELERIKNLVEQFVMMAKPDSKEVSKARVSLHELFKDILTLMDNDFKNKNIKVHYQAFYKEKISGDKDKIKQVFLNILQNSFDAIDYDGNISIEINQSKTDNGIEITVSDDGTGMDKDTLNKLFTPFHTTKKDGLGLGLSMSYDIIELHNGRIKVESENGVGTTFTIWLPQAKPQFGNMTFNIKRTK</sequence>
<keyword evidence="5" id="KW-0547">Nucleotide-binding</keyword>
<keyword evidence="3" id="KW-0597">Phosphoprotein</keyword>
<dbReference type="InterPro" id="IPR003594">
    <property type="entry name" value="HATPase_dom"/>
</dbReference>